<organism evidence="1 2">
    <name type="scientific">Leifsonia stereocauli</name>
    <dbReference type="NCBI Taxonomy" id="3134136"/>
    <lineage>
        <taxon>Bacteria</taxon>
        <taxon>Bacillati</taxon>
        <taxon>Actinomycetota</taxon>
        <taxon>Actinomycetes</taxon>
        <taxon>Micrococcales</taxon>
        <taxon>Microbacteriaceae</taxon>
        <taxon>Leifsonia</taxon>
    </lineage>
</organism>
<reference evidence="1 2" key="1">
    <citation type="submission" date="2024-03" db="EMBL/GenBank/DDBJ databases">
        <title>YIM 134122 draft genome.</title>
        <authorList>
            <person name="Zuo S."/>
            <person name="Xiong L."/>
        </authorList>
    </citation>
    <scope>NUCLEOTIDE SEQUENCE [LARGE SCALE GENOMIC DNA]</scope>
    <source>
        <strain evidence="1 2">YIM 134122</strain>
    </source>
</reference>
<gene>
    <name evidence="1" type="ORF">WJX64_02865</name>
</gene>
<keyword evidence="2" id="KW-1185">Reference proteome</keyword>
<accession>A0ABU9W0H1</accession>
<evidence type="ECO:0000313" key="1">
    <source>
        <dbReference type="EMBL" id="MEN1945477.1"/>
    </source>
</evidence>
<dbReference type="RefSeq" id="WP_342111623.1">
    <property type="nucleotide sequence ID" value="NZ_JBCAUN010000001.1"/>
</dbReference>
<dbReference type="Proteomes" id="UP001425155">
    <property type="component" value="Unassembled WGS sequence"/>
</dbReference>
<dbReference type="InterPro" id="IPR007343">
    <property type="entry name" value="Uncharacterised_pept_Zn_put"/>
</dbReference>
<proteinExistence type="predicted"/>
<name>A0ABU9W0H1_9MICO</name>
<dbReference type="EMBL" id="JBCLVG010000001">
    <property type="protein sequence ID" value="MEN1945477.1"/>
    <property type="molecule type" value="Genomic_DNA"/>
</dbReference>
<comment type="caution">
    <text evidence="1">The sequence shown here is derived from an EMBL/GenBank/DDBJ whole genome shotgun (WGS) entry which is preliminary data.</text>
</comment>
<sequence length="232" mass="25111">MAAAAAMTVLLTLTGCTGLLGGLYSGGNSGPISDSDRSGDPLNYDEIDGEIENAIDVVDTFWSDHFADFYEGGDPYTPPSDFIPYIESDLPTCGGEQLEPGNAFYCVPDNTILWDQDLMDYLYTEGGDSVVYLVIAHEWGHAIQEQISEEGLWNSEELQADCFAAAALYGAADDGTWAFETGDTAEITNALTFLADETEWTDSDDHGDPLDRIDAFNDGRTMGVEGCHPVEE</sequence>
<dbReference type="Pfam" id="PF04228">
    <property type="entry name" value="Zn_peptidase"/>
    <property type="match status" value="1"/>
</dbReference>
<evidence type="ECO:0000313" key="2">
    <source>
        <dbReference type="Proteomes" id="UP001425155"/>
    </source>
</evidence>
<dbReference type="SUPFAM" id="SSF55486">
    <property type="entry name" value="Metalloproteases ('zincins'), catalytic domain"/>
    <property type="match status" value="1"/>
</dbReference>
<protein>
    <submittedName>
        <fullName evidence="1">Neutral zinc metallopeptidase</fullName>
    </submittedName>
</protein>